<evidence type="ECO:0008006" key="6">
    <source>
        <dbReference type="Google" id="ProtNLM"/>
    </source>
</evidence>
<keyword evidence="2" id="KW-0178">Competence</keyword>
<keyword evidence="3" id="KW-0472">Membrane</keyword>
<dbReference type="RefSeq" id="WP_113658533.1">
    <property type="nucleotide sequence ID" value="NZ_KZ845665.1"/>
</dbReference>
<dbReference type="GO" id="GO:0030420">
    <property type="term" value="P:establishment of competence for transformation"/>
    <property type="evidence" value="ECO:0007669"/>
    <property type="project" value="UniProtKB-KW"/>
</dbReference>
<comment type="subcellular location">
    <subcellularLocation>
        <location evidence="1">Cell surface</location>
    </subcellularLocation>
</comment>
<sequence>MNDHRKGEKGFTLAEVITSLMIFGLVLSFVVPIYQNLKKQSDEHIIEVEAQIKLQEKLENILADSFENKQDKGNEFQRSKIKPNLTYQLHWYKKLRRTGLWQIHVEVQWEDPSKRKRKLNLQTSRYIPI</sequence>
<dbReference type="Pfam" id="PF07963">
    <property type="entry name" value="N_methyl"/>
    <property type="match status" value="1"/>
</dbReference>
<dbReference type="OrthoDB" id="2988883at2"/>
<dbReference type="Proteomes" id="UP000251213">
    <property type="component" value="Unassembled WGS sequence"/>
</dbReference>
<keyword evidence="3" id="KW-0812">Transmembrane</keyword>
<name>A0A364K6I4_9BACL</name>
<dbReference type="EMBL" id="QJKK01000003">
    <property type="protein sequence ID" value="RAL25919.1"/>
    <property type="molecule type" value="Genomic_DNA"/>
</dbReference>
<accession>A0A364K6I4</accession>
<reference evidence="4 5" key="2">
    <citation type="submission" date="2018-06" db="EMBL/GenBank/DDBJ databases">
        <authorList>
            <person name="Zhirakovskaya E."/>
        </authorList>
    </citation>
    <scope>NUCLEOTIDE SEQUENCE [LARGE SCALE GENOMIC DNA]</scope>
    <source>
        <strain evidence="4 5">FBKL4.011</strain>
    </source>
</reference>
<gene>
    <name evidence="4" type="ORF">DL897_07535</name>
</gene>
<evidence type="ECO:0000313" key="5">
    <source>
        <dbReference type="Proteomes" id="UP000251213"/>
    </source>
</evidence>
<proteinExistence type="predicted"/>
<dbReference type="AlphaFoldDB" id="A0A364K6I4"/>
<comment type="caution">
    <text evidence="4">The sequence shown here is derived from an EMBL/GenBank/DDBJ whole genome shotgun (WGS) entry which is preliminary data.</text>
</comment>
<dbReference type="InterPro" id="IPR012902">
    <property type="entry name" value="N_methyl_site"/>
</dbReference>
<dbReference type="NCBIfam" id="TIGR02532">
    <property type="entry name" value="IV_pilin_GFxxxE"/>
    <property type="match status" value="1"/>
</dbReference>
<protein>
    <recommendedName>
        <fullName evidence="6">Prepilin-type N-terminal cleavage/methylation domain-containing protein</fullName>
    </recommendedName>
</protein>
<reference evidence="4 5" key="1">
    <citation type="submission" date="2018-06" db="EMBL/GenBank/DDBJ databases">
        <title>Thermoflavimicrobium daqus sp. nov., a thermophilic microbe isolated from Moutai-flavour Daqu.</title>
        <authorList>
            <person name="Wang X."/>
            <person name="Zhou H."/>
        </authorList>
    </citation>
    <scope>NUCLEOTIDE SEQUENCE [LARGE SCALE GENOMIC DNA]</scope>
    <source>
        <strain evidence="4 5">FBKL4.011</strain>
    </source>
</reference>
<evidence type="ECO:0000256" key="1">
    <source>
        <dbReference type="ARBA" id="ARBA00004241"/>
    </source>
</evidence>
<organism evidence="4 5">
    <name type="scientific">Thermoflavimicrobium daqui</name>
    <dbReference type="NCBI Taxonomy" id="2137476"/>
    <lineage>
        <taxon>Bacteria</taxon>
        <taxon>Bacillati</taxon>
        <taxon>Bacillota</taxon>
        <taxon>Bacilli</taxon>
        <taxon>Bacillales</taxon>
        <taxon>Thermoactinomycetaceae</taxon>
        <taxon>Thermoflavimicrobium</taxon>
    </lineage>
</organism>
<keyword evidence="3" id="KW-1133">Transmembrane helix</keyword>
<evidence type="ECO:0000256" key="3">
    <source>
        <dbReference type="SAM" id="Phobius"/>
    </source>
</evidence>
<dbReference type="GO" id="GO:0009986">
    <property type="term" value="C:cell surface"/>
    <property type="evidence" value="ECO:0007669"/>
    <property type="project" value="UniProtKB-SubCell"/>
</dbReference>
<evidence type="ECO:0000313" key="4">
    <source>
        <dbReference type="EMBL" id="RAL25919.1"/>
    </source>
</evidence>
<evidence type="ECO:0000256" key="2">
    <source>
        <dbReference type="ARBA" id="ARBA00023287"/>
    </source>
</evidence>
<keyword evidence="5" id="KW-1185">Reference proteome</keyword>
<feature type="transmembrane region" description="Helical" evidence="3">
    <location>
        <begin position="12"/>
        <end position="34"/>
    </location>
</feature>